<proteinExistence type="predicted"/>
<dbReference type="EMBL" id="JAGKQM010000017">
    <property type="protein sequence ID" value="KAH0867359.1"/>
    <property type="molecule type" value="Genomic_DNA"/>
</dbReference>
<evidence type="ECO:0000256" key="1">
    <source>
        <dbReference type="SAM" id="MobiDB-lite"/>
    </source>
</evidence>
<keyword evidence="3" id="KW-1185">Reference proteome</keyword>
<evidence type="ECO:0000313" key="2">
    <source>
        <dbReference type="EMBL" id="KAH0867359.1"/>
    </source>
</evidence>
<accession>A0ABQ7YI03</accession>
<feature type="compositionally biased region" description="Basic and acidic residues" evidence="1">
    <location>
        <begin position="92"/>
        <end position="102"/>
    </location>
</feature>
<reference evidence="2 3" key="1">
    <citation type="submission" date="2021-05" db="EMBL/GenBank/DDBJ databases">
        <title>Genome Assembly of Synthetic Allotetraploid Brassica napus Reveals Homoeologous Exchanges between Subgenomes.</title>
        <authorList>
            <person name="Davis J.T."/>
        </authorList>
    </citation>
    <scope>NUCLEOTIDE SEQUENCE [LARGE SCALE GENOMIC DNA]</scope>
    <source>
        <strain evidence="3">cv. Da-Ae</strain>
        <tissue evidence="2">Seedling</tissue>
    </source>
</reference>
<dbReference type="Proteomes" id="UP000824890">
    <property type="component" value="Unassembled WGS sequence"/>
</dbReference>
<feature type="compositionally biased region" description="Basic and acidic residues" evidence="1">
    <location>
        <begin position="109"/>
        <end position="124"/>
    </location>
</feature>
<evidence type="ECO:0000313" key="3">
    <source>
        <dbReference type="Proteomes" id="UP000824890"/>
    </source>
</evidence>
<feature type="region of interest" description="Disordered" evidence="1">
    <location>
        <begin position="92"/>
        <end position="124"/>
    </location>
</feature>
<sequence length="124" mass="13860">MILGEARISSSSPGEPTRVTAELAGEHNHTTVQLAGELTEVMVELAGELTRVMLSGEWLLCGIRSFVHFRSFFHYTDDTGVKVNRTGRDQVELAGRADSRDGRTRRRAQPHDGLARWRADRRNG</sequence>
<name>A0ABQ7YI03_BRANA</name>
<comment type="caution">
    <text evidence="2">The sequence shown here is derived from an EMBL/GenBank/DDBJ whole genome shotgun (WGS) entry which is preliminary data.</text>
</comment>
<organism evidence="2 3">
    <name type="scientific">Brassica napus</name>
    <name type="common">Rape</name>
    <dbReference type="NCBI Taxonomy" id="3708"/>
    <lineage>
        <taxon>Eukaryota</taxon>
        <taxon>Viridiplantae</taxon>
        <taxon>Streptophyta</taxon>
        <taxon>Embryophyta</taxon>
        <taxon>Tracheophyta</taxon>
        <taxon>Spermatophyta</taxon>
        <taxon>Magnoliopsida</taxon>
        <taxon>eudicotyledons</taxon>
        <taxon>Gunneridae</taxon>
        <taxon>Pentapetalae</taxon>
        <taxon>rosids</taxon>
        <taxon>malvids</taxon>
        <taxon>Brassicales</taxon>
        <taxon>Brassicaceae</taxon>
        <taxon>Brassiceae</taxon>
        <taxon>Brassica</taxon>
    </lineage>
</organism>
<gene>
    <name evidence="2" type="ORF">HID58_074381</name>
</gene>
<protein>
    <submittedName>
        <fullName evidence="2">Uncharacterized protein</fullName>
    </submittedName>
</protein>